<protein>
    <submittedName>
        <fullName evidence="1">Uncharacterized protein</fullName>
    </submittedName>
</protein>
<keyword evidence="2" id="KW-1185">Reference proteome</keyword>
<name>A0ABS8IGA5_9NOSO</name>
<dbReference type="RefSeq" id="WP_229488743.1">
    <property type="nucleotide sequence ID" value="NZ_JAIVFQ010000070.1"/>
</dbReference>
<proteinExistence type="predicted"/>
<dbReference type="EMBL" id="JAIVFQ010000070">
    <property type="protein sequence ID" value="MCC5603204.1"/>
    <property type="molecule type" value="Genomic_DNA"/>
</dbReference>
<sequence>MIAEAGSSEGVMSELGDSGLCDAAEVAFLRLRGGAASQHLNSFGQYEKALNGRVQADCLATMGANSGEVFIQNLTEVTNLSSLRSVKQRLEL</sequence>
<comment type="caution">
    <text evidence="1">The sequence shown here is derived from an EMBL/GenBank/DDBJ whole genome shotgun (WGS) entry which is preliminary data.</text>
</comment>
<accession>A0ABS8IGA5</accession>
<dbReference type="Proteomes" id="UP001199525">
    <property type="component" value="Unassembled WGS sequence"/>
</dbReference>
<organism evidence="1 2">
    <name type="scientific">Nostoc favosum CHAB5714</name>
    <dbReference type="NCBI Taxonomy" id="2780399"/>
    <lineage>
        <taxon>Bacteria</taxon>
        <taxon>Bacillati</taxon>
        <taxon>Cyanobacteriota</taxon>
        <taxon>Cyanophyceae</taxon>
        <taxon>Nostocales</taxon>
        <taxon>Nostocaceae</taxon>
        <taxon>Nostoc</taxon>
        <taxon>Nostoc favosum</taxon>
    </lineage>
</organism>
<reference evidence="1 2" key="1">
    <citation type="journal article" date="2021" name="Microorganisms">
        <title>Genome Evolution of Filamentous Cyanobacterium Nostoc Species: From Facultative Symbiosis to Free Living.</title>
        <authorList>
            <person name="Huo D."/>
            <person name="Li H."/>
            <person name="Cai F."/>
            <person name="Guo X."/>
            <person name="Qiao Z."/>
            <person name="Wang W."/>
            <person name="Yu G."/>
            <person name="Li R."/>
        </authorList>
    </citation>
    <scope>NUCLEOTIDE SEQUENCE [LARGE SCALE GENOMIC DNA]</scope>
    <source>
        <strain evidence="1 2">CHAB 5714</strain>
    </source>
</reference>
<gene>
    <name evidence="1" type="ORF">LC586_29425</name>
</gene>
<evidence type="ECO:0000313" key="1">
    <source>
        <dbReference type="EMBL" id="MCC5603204.1"/>
    </source>
</evidence>
<evidence type="ECO:0000313" key="2">
    <source>
        <dbReference type="Proteomes" id="UP001199525"/>
    </source>
</evidence>